<keyword evidence="5 8" id="KW-0663">Pyridoxal phosphate</keyword>
<comment type="subcellular location">
    <subcellularLocation>
        <location evidence="8">Cytoplasm</location>
    </subcellularLocation>
</comment>
<dbReference type="RefSeq" id="WP_179950430.1">
    <property type="nucleotide sequence ID" value="NZ_AP018553.1"/>
</dbReference>
<evidence type="ECO:0000256" key="4">
    <source>
        <dbReference type="ARBA" id="ARBA00008981"/>
    </source>
</evidence>
<dbReference type="SUPFAM" id="SSF53383">
    <property type="entry name" value="PLP-dependent transferases"/>
    <property type="match status" value="1"/>
</dbReference>
<evidence type="ECO:0000313" key="10">
    <source>
        <dbReference type="EMBL" id="GGT94010.1"/>
    </source>
</evidence>
<comment type="cofactor">
    <cofactor evidence="2 8">
        <name>pyridoxal 5'-phosphate</name>
        <dbReference type="ChEBI" id="CHEBI:597326"/>
    </cofactor>
</comment>
<dbReference type="UniPathway" id="UPA00251">
    <property type="reaction ID" value="UER00317"/>
</dbReference>
<evidence type="ECO:0000313" key="11">
    <source>
        <dbReference type="Proteomes" id="UP000276741"/>
    </source>
</evidence>
<evidence type="ECO:0000256" key="2">
    <source>
        <dbReference type="ARBA" id="ARBA00001933"/>
    </source>
</evidence>
<dbReference type="InterPro" id="IPR015424">
    <property type="entry name" value="PyrdxlP-dep_Trfase"/>
</dbReference>
<dbReference type="GO" id="GO:0006782">
    <property type="term" value="P:protoporphyrinogen IX biosynthetic process"/>
    <property type="evidence" value="ECO:0007669"/>
    <property type="project" value="UniProtKB-UniRule"/>
</dbReference>
<sequence length="417" mass="45087">MSGELWEVAKSLFPGGVNSPVRAKVQPYPFYVRGGQGPYIFTEEGKALVDFVLGYGPLFLGHNPPYVRRAVERQLERGWLFGTPSRAEVELARKIRRHVPSMEKMRFVNSGTEATMVALRLARGYTGRTKVLKFDGNYHGAHDYVLIDAGSAASEYGVPTSAGVPEEVTRTVSVCPYNDLSCVQKILSKEDHAAVIVEPVMGNMGVIPPSKGFLSGLREICSSTGTLLIFDEVITGFRLSISGAQGLFGVNPDITTLGKIVGGGFPIGVVGGRKEIMDQLTPSGPVFNAGTFNAHPLSMAAGVAVIEQLENGNHHVVAERAAKAFVDSLDDSLKLTHVVNRVGSMFQVFLGVSEVRNASQARKADREAYLRLHSSLLREGVFIPPSQFEALFTSAAHDQDVVDFVVRALRNAVRSVG</sequence>
<evidence type="ECO:0000256" key="5">
    <source>
        <dbReference type="ARBA" id="ARBA00022898"/>
    </source>
</evidence>
<evidence type="ECO:0000256" key="6">
    <source>
        <dbReference type="ARBA" id="ARBA00023235"/>
    </source>
</evidence>
<comment type="similarity">
    <text evidence="4 8">Belongs to the class-III pyridoxal-phosphate-dependent aminotransferase family. HemL subfamily.</text>
</comment>
<comment type="pathway">
    <text evidence="3">Porphyrin-containing compound metabolism; protoporphyrin-IX biosynthesis; 5-aminolevulinate from L-glutamyl-tRNA(Glu): step 2/2.</text>
</comment>
<dbReference type="InterPro" id="IPR015421">
    <property type="entry name" value="PyrdxlP-dep_Trfase_major"/>
</dbReference>
<dbReference type="Proteomes" id="UP000276741">
    <property type="component" value="Chromosome"/>
</dbReference>
<accession>A0A348B2W0</accession>
<name>A0A348B2W0_9CREN</name>
<dbReference type="NCBIfam" id="TIGR00713">
    <property type="entry name" value="hemL"/>
    <property type="match status" value="1"/>
</dbReference>
<feature type="modified residue" description="N6-(pyridoxal phosphate)lysine" evidence="8">
    <location>
        <position position="259"/>
    </location>
</feature>
<keyword evidence="6 8" id="KW-0413">Isomerase</keyword>
<evidence type="ECO:0000256" key="3">
    <source>
        <dbReference type="ARBA" id="ARBA00004819"/>
    </source>
</evidence>
<dbReference type="NCBIfam" id="NF000818">
    <property type="entry name" value="PRK00062.1"/>
    <property type="match status" value="1"/>
</dbReference>
<protein>
    <recommendedName>
        <fullName evidence="8">Glutamate-1-semialdehyde 2,1-aminomutase</fullName>
        <shortName evidence="8">GSA</shortName>
        <ecNumber evidence="8">5.4.3.8</ecNumber>
    </recommendedName>
    <alternativeName>
        <fullName evidence="8">Glutamate-1-semialdehyde aminotransferase</fullName>
        <shortName evidence="8">GSA-AT</shortName>
    </alternativeName>
</protein>
<organism evidence="9 11">
    <name type="scientific">Sulfodiicoccus acidiphilus</name>
    <dbReference type="NCBI Taxonomy" id="1670455"/>
    <lineage>
        <taxon>Archaea</taxon>
        <taxon>Thermoproteota</taxon>
        <taxon>Thermoprotei</taxon>
        <taxon>Sulfolobales</taxon>
        <taxon>Sulfolobaceae</taxon>
        <taxon>Sulfodiicoccus</taxon>
    </lineage>
</organism>
<dbReference type="EMBL" id="BMQS01000007">
    <property type="protein sequence ID" value="GGT94010.1"/>
    <property type="molecule type" value="Genomic_DNA"/>
</dbReference>
<keyword evidence="8" id="KW-0963">Cytoplasm</keyword>
<comment type="catalytic activity">
    <reaction evidence="1 8">
        <text>(S)-4-amino-5-oxopentanoate = 5-aminolevulinate</text>
        <dbReference type="Rhea" id="RHEA:14265"/>
        <dbReference type="ChEBI" id="CHEBI:57501"/>
        <dbReference type="ChEBI" id="CHEBI:356416"/>
        <dbReference type="EC" id="5.4.3.8"/>
    </reaction>
</comment>
<dbReference type="InterPro" id="IPR004639">
    <property type="entry name" value="4pyrrol_synth_GluAld_NH2Trfase"/>
</dbReference>
<dbReference type="PROSITE" id="PS00600">
    <property type="entry name" value="AA_TRANSFER_CLASS_3"/>
    <property type="match status" value="1"/>
</dbReference>
<reference evidence="9" key="3">
    <citation type="journal article" date="2019" name="BMC Res. Notes">
        <title>Complete genome sequence of the Sulfodiicoccus acidiphilus strain HS-1T, the first crenarchaeon that lacks polB3, isolated from an acidic hot spring in Ohwaku-dani, Hakone, Japan.</title>
        <authorList>
            <person name="Sakai H.D."/>
            <person name="Kurosawa N."/>
        </authorList>
    </citation>
    <scope>NUCLEOTIDE SEQUENCE</scope>
    <source>
        <strain evidence="9">HS-1</strain>
    </source>
</reference>
<dbReference type="CDD" id="cd00610">
    <property type="entry name" value="OAT_like"/>
    <property type="match status" value="1"/>
</dbReference>
<dbReference type="GO" id="GO:0042286">
    <property type="term" value="F:glutamate-1-semialdehyde 2,1-aminomutase activity"/>
    <property type="evidence" value="ECO:0007669"/>
    <property type="project" value="UniProtKB-UniRule"/>
</dbReference>
<keyword evidence="11" id="KW-1185">Reference proteome</keyword>
<reference evidence="10" key="4">
    <citation type="submission" date="2020-09" db="EMBL/GenBank/DDBJ databases">
        <authorList>
            <person name="Sun Q."/>
            <person name="Ohkuma M."/>
        </authorList>
    </citation>
    <scope>NUCLEOTIDE SEQUENCE</scope>
    <source>
        <strain evidence="10">JCM 31740</strain>
    </source>
</reference>
<dbReference type="AlphaFoldDB" id="A0A348B2W0"/>
<dbReference type="Gene3D" id="3.90.1150.10">
    <property type="entry name" value="Aspartate Aminotransferase, domain 1"/>
    <property type="match status" value="1"/>
</dbReference>
<dbReference type="Proteomes" id="UP000616143">
    <property type="component" value="Unassembled WGS sequence"/>
</dbReference>
<dbReference type="FunFam" id="3.40.640.10:FF:000021">
    <property type="entry name" value="Glutamate-1-semialdehyde 2,1-aminomutase"/>
    <property type="match status" value="1"/>
</dbReference>
<evidence type="ECO:0000256" key="7">
    <source>
        <dbReference type="ARBA" id="ARBA00023244"/>
    </source>
</evidence>
<dbReference type="InterPro" id="IPR049704">
    <property type="entry name" value="Aminotrans_3_PPA_site"/>
</dbReference>
<dbReference type="GO" id="GO:0005737">
    <property type="term" value="C:cytoplasm"/>
    <property type="evidence" value="ECO:0007669"/>
    <property type="project" value="UniProtKB-SubCell"/>
</dbReference>
<dbReference type="EMBL" id="AP018553">
    <property type="protein sequence ID" value="BBD72512.1"/>
    <property type="molecule type" value="Genomic_DNA"/>
</dbReference>
<dbReference type="InterPro" id="IPR015422">
    <property type="entry name" value="PyrdxlP-dep_Trfase_small"/>
</dbReference>
<dbReference type="PANTHER" id="PTHR43713:SF3">
    <property type="entry name" value="GLUTAMATE-1-SEMIALDEHYDE 2,1-AMINOMUTASE 1, CHLOROPLASTIC-RELATED"/>
    <property type="match status" value="1"/>
</dbReference>
<evidence type="ECO:0000256" key="1">
    <source>
        <dbReference type="ARBA" id="ARBA00001579"/>
    </source>
</evidence>
<keyword evidence="7 8" id="KW-0627">Porphyrin biosynthesis</keyword>
<dbReference type="EC" id="5.4.3.8" evidence="8"/>
<dbReference type="PANTHER" id="PTHR43713">
    <property type="entry name" value="GLUTAMATE-1-SEMIALDEHYDE 2,1-AMINOMUTASE"/>
    <property type="match status" value="1"/>
</dbReference>
<dbReference type="OrthoDB" id="6524at2157"/>
<dbReference type="Gene3D" id="3.40.640.10">
    <property type="entry name" value="Type I PLP-dependent aspartate aminotransferase-like (Major domain)"/>
    <property type="match status" value="1"/>
</dbReference>
<dbReference type="HAMAP" id="MF_00375">
    <property type="entry name" value="HemL_aminotrans_3"/>
    <property type="match status" value="1"/>
</dbReference>
<proteinExistence type="inferred from homology"/>
<evidence type="ECO:0000313" key="9">
    <source>
        <dbReference type="EMBL" id="BBD72512.1"/>
    </source>
</evidence>
<dbReference type="Pfam" id="PF00202">
    <property type="entry name" value="Aminotran_3"/>
    <property type="match status" value="1"/>
</dbReference>
<dbReference type="InterPro" id="IPR005814">
    <property type="entry name" value="Aminotrans_3"/>
</dbReference>
<dbReference type="GO" id="GO:0030170">
    <property type="term" value="F:pyridoxal phosphate binding"/>
    <property type="evidence" value="ECO:0007669"/>
    <property type="project" value="InterPro"/>
</dbReference>
<dbReference type="GeneID" id="38666408"/>
<reference evidence="10" key="1">
    <citation type="journal article" date="2014" name="Int. J. Syst. Evol. Microbiol.">
        <title>Complete genome sequence of Corynebacterium casei LMG S-19264T (=DSM 44701T), isolated from a smear-ripened cheese.</title>
        <authorList>
            <consortium name="US DOE Joint Genome Institute (JGI-PGF)"/>
            <person name="Walter F."/>
            <person name="Albersmeier A."/>
            <person name="Kalinowski J."/>
            <person name="Ruckert C."/>
        </authorList>
    </citation>
    <scope>NUCLEOTIDE SEQUENCE</scope>
    <source>
        <strain evidence="10">JCM 31740</strain>
    </source>
</reference>
<dbReference type="KEGG" id="sacd:HS1genome_0901"/>
<dbReference type="GO" id="GO:0008483">
    <property type="term" value="F:transaminase activity"/>
    <property type="evidence" value="ECO:0007669"/>
    <property type="project" value="InterPro"/>
</dbReference>
<gene>
    <name evidence="8" type="primary">hemL</name>
    <name evidence="10" type="ORF">GCM10007116_09680</name>
    <name evidence="9" type="ORF">HS1genome_0901</name>
</gene>
<reference evidence="11" key="2">
    <citation type="submission" date="2018-04" db="EMBL/GenBank/DDBJ databases">
        <title>Complete genome sequence of Sulfodiicoccus acidiphilus strain HS-1.</title>
        <authorList>
            <person name="Sakai H.D."/>
            <person name="Kurosawa N."/>
        </authorList>
    </citation>
    <scope>NUCLEOTIDE SEQUENCE [LARGE SCALE GENOMIC DNA]</scope>
    <source>
        <strain evidence="11">HS-1</strain>
    </source>
</reference>
<evidence type="ECO:0000256" key="8">
    <source>
        <dbReference type="HAMAP-Rule" id="MF_00375"/>
    </source>
</evidence>